<sequence length="419" mass="46042">MPRDPLIGIVGKPSSGKSTTLNSLTDANAKIGSFPFTTIEPNRATGYLKIDCACARYNKQDLCKPNYGWCENGKRHIPIELLDVAGLIPGASQGLGLGNKFLDDLRHADALIHVVDVSGTTNAEGKATRGYDPLKDIEWLQDEIRLWIEGNLNKRWGSIVRRHTSTKSSISETLRAQFGGYGASGSLVKEAIDSIPNLPPLEEWDNEWITIVVKAFMQFKFPTVLALNKIDHPDADKNVSKILLKYPDTKAVVTSAITEIFLRKLKKQNYVKYEEGTEFVDTLEDLGSNCGLKPLDEKLNERLENIRDLVLYRFGSTGVVQVLQAAANVLDLVPIFTVRNISTFTGNSGSNVFRDCMLFKRGTKVGSVARSIMGEVTIAVIEGVGGRRISPEDTIDNGKNDILTFKVAPGGVNGTEKKE</sequence>
<gene>
    <name evidence="4" type="ORF">C6P40_003926</name>
</gene>
<protein>
    <recommendedName>
        <fullName evidence="3">OBG-type G domain-containing protein</fullName>
    </recommendedName>
</protein>
<dbReference type="InterPro" id="IPR031167">
    <property type="entry name" value="G_OBG"/>
</dbReference>
<dbReference type="PROSITE" id="PS51710">
    <property type="entry name" value="G_OBG"/>
    <property type="match status" value="1"/>
</dbReference>
<evidence type="ECO:0000256" key="1">
    <source>
        <dbReference type="ARBA" id="ARBA00022741"/>
    </source>
</evidence>
<dbReference type="Proteomes" id="UP000697127">
    <property type="component" value="Unassembled WGS sequence"/>
</dbReference>
<reference evidence="4" key="1">
    <citation type="submission" date="2020-11" db="EMBL/GenBank/DDBJ databases">
        <title>Kefir isolates.</title>
        <authorList>
            <person name="Marcisauskas S."/>
            <person name="Kim Y."/>
            <person name="Blasche S."/>
        </authorList>
    </citation>
    <scope>NUCLEOTIDE SEQUENCE</scope>
    <source>
        <strain evidence="4">Olga-1</strain>
    </source>
</reference>
<dbReference type="Gene3D" id="3.40.50.300">
    <property type="entry name" value="P-loop containing nucleotide triphosphate hydrolases"/>
    <property type="match status" value="1"/>
</dbReference>
<dbReference type="InterPro" id="IPR027417">
    <property type="entry name" value="P-loop_NTPase"/>
</dbReference>
<evidence type="ECO:0000313" key="5">
    <source>
        <dbReference type="Proteomes" id="UP000697127"/>
    </source>
</evidence>
<dbReference type="AlphaFoldDB" id="A0A9P6WGH5"/>
<dbReference type="InterPro" id="IPR013646">
    <property type="entry name" value="YGR210-like_G4"/>
</dbReference>
<organism evidence="4 5">
    <name type="scientific">Pichia californica</name>
    <dbReference type="NCBI Taxonomy" id="460514"/>
    <lineage>
        <taxon>Eukaryota</taxon>
        <taxon>Fungi</taxon>
        <taxon>Dikarya</taxon>
        <taxon>Ascomycota</taxon>
        <taxon>Saccharomycotina</taxon>
        <taxon>Pichiomycetes</taxon>
        <taxon>Pichiales</taxon>
        <taxon>Pichiaceae</taxon>
        <taxon>Pichia</taxon>
    </lineage>
</organism>
<dbReference type="PANTHER" id="PTHR23305:SF1">
    <property type="entry name" value="OBG-TYPE G DOMAIN-CONTAINING PROTEIN"/>
    <property type="match status" value="1"/>
</dbReference>
<dbReference type="CDD" id="cd04938">
    <property type="entry name" value="TGS_Obg"/>
    <property type="match status" value="1"/>
</dbReference>
<keyword evidence="1" id="KW-0547">Nucleotide-binding</keyword>
<dbReference type="InterPro" id="IPR006073">
    <property type="entry name" value="GTP-bd"/>
</dbReference>
<dbReference type="SUPFAM" id="SSF52540">
    <property type="entry name" value="P-loop containing nucleoside triphosphate hydrolases"/>
    <property type="match status" value="1"/>
</dbReference>
<dbReference type="GO" id="GO:0005737">
    <property type="term" value="C:cytoplasm"/>
    <property type="evidence" value="ECO:0007669"/>
    <property type="project" value="TreeGrafter"/>
</dbReference>
<dbReference type="FunFam" id="1.10.8.470:FF:000001">
    <property type="entry name" value="GTP-binding protein homolog"/>
    <property type="match status" value="1"/>
</dbReference>
<dbReference type="CDD" id="cd01899">
    <property type="entry name" value="Ygr210"/>
    <property type="match status" value="1"/>
</dbReference>
<evidence type="ECO:0000313" key="4">
    <source>
        <dbReference type="EMBL" id="KAG0686502.1"/>
    </source>
</evidence>
<feature type="domain" description="OBG-type G" evidence="3">
    <location>
        <begin position="5"/>
        <end position="274"/>
    </location>
</feature>
<evidence type="ECO:0000259" key="3">
    <source>
        <dbReference type="PROSITE" id="PS51710"/>
    </source>
</evidence>
<keyword evidence="2" id="KW-0342">GTP-binding</keyword>
<dbReference type="PRINTS" id="PR00326">
    <property type="entry name" value="GTP1OBG"/>
</dbReference>
<dbReference type="GO" id="GO:0005525">
    <property type="term" value="F:GTP binding"/>
    <property type="evidence" value="ECO:0007669"/>
    <property type="project" value="UniProtKB-KW"/>
</dbReference>
<dbReference type="Pfam" id="PF08438">
    <property type="entry name" value="YGR210-like_G4"/>
    <property type="match status" value="1"/>
</dbReference>
<keyword evidence="5" id="KW-1185">Reference proteome</keyword>
<dbReference type="InterPro" id="IPR012675">
    <property type="entry name" value="Beta-grasp_dom_sf"/>
</dbReference>
<accession>A0A9P6WGH5</accession>
<dbReference type="Pfam" id="PF01926">
    <property type="entry name" value="MMR_HSR1"/>
    <property type="match status" value="1"/>
</dbReference>
<dbReference type="GO" id="GO:0016887">
    <property type="term" value="F:ATP hydrolysis activity"/>
    <property type="evidence" value="ECO:0007669"/>
    <property type="project" value="TreeGrafter"/>
</dbReference>
<dbReference type="Gene3D" id="1.10.8.470">
    <property type="match status" value="1"/>
</dbReference>
<dbReference type="EMBL" id="PUHW01000475">
    <property type="protein sequence ID" value="KAG0686502.1"/>
    <property type="molecule type" value="Genomic_DNA"/>
</dbReference>
<evidence type="ECO:0000256" key="2">
    <source>
        <dbReference type="ARBA" id="ARBA00023134"/>
    </source>
</evidence>
<proteinExistence type="predicted"/>
<dbReference type="PANTHER" id="PTHR23305">
    <property type="entry name" value="OBG GTPASE FAMILY"/>
    <property type="match status" value="1"/>
</dbReference>
<comment type="caution">
    <text evidence="4">The sequence shown here is derived from an EMBL/GenBank/DDBJ whole genome shotgun (WGS) entry which is preliminary data.</text>
</comment>
<name>A0A9P6WGH5_9ASCO</name>
<dbReference type="Gene3D" id="3.10.20.30">
    <property type="match status" value="1"/>
</dbReference>